<name>B8D5Z2_DESA1</name>
<protein>
    <submittedName>
        <fullName evidence="1">Uncharacterized protein</fullName>
    </submittedName>
</protein>
<reference evidence="1 2" key="1">
    <citation type="journal article" date="2009" name="J. Bacteriol.">
        <title>Complete genome sequence of the anaerobic, protein-degrading hyperthermophilic crenarchaeon Desulfurococcus kamchatkensis.</title>
        <authorList>
            <person name="Ravin N.V."/>
            <person name="Mardanov A.V."/>
            <person name="Beletsky A.V."/>
            <person name="Kublanov I.V."/>
            <person name="Kolganova T.V."/>
            <person name="Lebedinsky A.V."/>
            <person name="Chernyh N.A."/>
            <person name="Bonch-Osmolovskaya E.A."/>
            <person name="Skryabin K.G."/>
        </authorList>
    </citation>
    <scope>NUCLEOTIDE SEQUENCE [LARGE SCALE GENOMIC DNA]</scope>
    <source>
        <strain evidence="2">DSM 18924 / JCM 16383 / VKM B-2413 / 1221n</strain>
    </source>
</reference>
<dbReference type="KEGG" id="dka:DKAM_1197"/>
<sequence>MLAVSLLLLPVRVEALSTGGGYVTVPLDTFLAIARPGDLIIVRGDTWYMKIAGYWHHVAIYIGNGYVVEATPDYGIKISHVSTVVSNRLAVGLFRVKTTDLVRERAVQFVLAQLGKPYDYGWLLYPGGKQVYGASYYCSELAWASYLATGGPDIDANPGFTLRYGFNVAPDEIAMDNDVYPVAVWTA</sequence>
<dbReference type="SUPFAM" id="SSF54001">
    <property type="entry name" value="Cysteine proteinases"/>
    <property type="match status" value="1"/>
</dbReference>
<dbReference type="HOGENOM" id="CLU_1399805_0_0_2"/>
<dbReference type="Proteomes" id="UP000006903">
    <property type="component" value="Chromosome"/>
</dbReference>
<evidence type="ECO:0000313" key="1">
    <source>
        <dbReference type="EMBL" id="ACL11523.1"/>
    </source>
</evidence>
<evidence type="ECO:0000313" key="2">
    <source>
        <dbReference type="Proteomes" id="UP000006903"/>
    </source>
</evidence>
<accession>B8D5Z2</accession>
<gene>
    <name evidence="1" type="ordered locus">DKAM_1197</name>
</gene>
<dbReference type="InterPro" id="IPR024453">
    <property type="entry name" value="Peptidase_C92"/>
</dbReference>
<proteinExistence type="predicted"/>
<dbReference type="AlphaFoldDB" id="B8D5Z2"/>
<dbReference type="eggNOG" id="arCOG04437">
    <property type="taxonomic scope" value="Archaea"/>
</dbReference>
<dbReference type="Gene3D" id="3.90.1720.10">
    <property type="entry name" value="endopeptidase domain like (from Nostoc punctiforme)"/>
    <property type="match status" value="1"/>
</dbReference>
<dbReference type="Pfam" id="PF05708">
    <property type="entry name" value="Peptidase_C92"/>
    <property type="match status" value="1"/>
</dbReference>
<dbReference type="InterPro" id="IPR038765">
    <property type="entry name" value="Papain-like_cys_pep_sf"/>
</dbReference>
<dbReference type="EMBL" id="CP001140">
    <property type="protein sequence ID" value="ACL11523.1"/>
    <property type="molecule type" value="Genomic_DNA"/>
</dbReference>
<organism evidence="1 2">
    <name type="scientific">Desulfurococcus amylolyticus (strain DSM 18924 / JCM 16383 / VKM B-2413 / 1221n)</name>
    <name type="common">Desulfurococcus kamchatkensis</name>
    <dbReference type="NCBI Taxonomy" id="490899"/>
    <lineage>
        <taxon>Archaea</taxon>
        <taxon>Thermoproteota</taxon>
        <taxon>Thermoprotei</taxon>
        <taxon>Desulfurococcales</taxon>
        <taxon>Desulfurococcaceae</taxon>
        <taxon>Desulfurococcus</taxon>
    </lineage>
</organism>